<comment type="similarity">
    <text evidence="2">Belongs to the monovalent cation:proton antiporter 1 (CPA1) transporter (TC 2.A.36) family.</text>
</comment>
<evidence type="ECO:0000256" key="7">
    <source>
        <dbReference type="SAM" id="Phobius"/>
    </source>
</evidence>
<protein>
    <submittedName>
        <fullName evidence="11">Na_H_Exchanger domain-containing protein</fullName>
    </submittedName>
</protein>
<dbReference type="AlphaFoldDB" id="A0A182E2D5"/>
<evidence type="ECO:0000256" key="4">
    <source>
        <dbReference type="ARBA" id="ARBA00022989"/>
    </source>
</evidence>
<dbReference type="InterPro" id="IPR051843">
    <property type="entry name" value="CPA1_transporter"/>
</dbReference>
<dbReference type="WBParaSite" id="nOo.2.0.1.t02135-RA">
    <property type="protein sequence ID" value="nOo.2.0.1.t02135-RA"/>
    <property type="gene ID" value="nOo.2.0.1.g02135"/>
</dbReference>
<evidence type="ECO:0000256" key="2">
    <source>
        <dbReference type="ARBA" id="ARBA00007367"/>
    </source>
</evidence>
<proteinExistence type="inferred from homology"/>
<evidence type="ECO:0000256" key="6">
    <source>
        <dbReference type="SAM" id="MobiDB-lite"/>
    </source>
</evidence>
<gene>
    <name evidence="9" type="ORF">NOO_LOCUS2135</name>
</gene>
<dbReference type="Pfam" id="PF00999">
    <property type="entry name" value="Na_H_Exchanger"/>
    <property type="match status" value="1"/>
</dbReference>
<dbReference type="Gene3D" id="1.20.1530.20">
    <property type="match status" value="1"/>
</dbReference>
<dbReference type="PANTHER" id="PTHR31102:SF1">
    <property type="entry name" value="CATION_H+ EXCHANGER DOMAIN-CONTAINING PROTEIN"/>
    <property type="match status" value="1"/>
</dbReference>
<dbReference type="GO" id="GO:0016020">
    <property type="term" value="C:membrane"/>
    <property type="evidence" value="ECO:0007669"/>
    <property type="project" value="UniProtKB-SubCell"/>
</dbReference>
<dbReference type="OrthoDB" id="423807at2759"/>
<feature type="transmembrane region" description="Helical" evidence="7">
    <location>
        <begin position="221"/>
        <end position="242"/>
    </location>
</feature>
<feature type="transmembrane region" description="Helical" evidence="7">
    <location>
        <begin position="387"/>
        <end position="407"/>
    </location>
</feature>
<keyword evidence="5 7" id="KW-0472">Membrane</keyword>
<evidence type="ECO:0000256" key="5">
    <source>
        <dbReference type="ARBA" id="ARBA00023136"/>
    </source>
</evidence>
<feature type="transmembrane region" description="Helical" evidence="7">
    <location>
        <begin position="319"/>
        <end position="347"/>
    </location>
</feature>
<dbReference type="InterPro" id="IPR006153">
    <property type="entry name" value="Cation/H_exchanger_TM"/>
</dbReference>
<evidence type="ECO:0000313" key="9">
    <source>
        <dbReference type="EMBL" id="VDK65635.1"/>
    </source>
</evidence>
<feature type="transmembrane region" description="Helical" evidence="7">
    <location>
        <begin position="471"/>
        <end position="492"/>
    </location>
</feature>
<feature type="compositionally biased region" description="Basic and acidic residues" evidence="6">
    <location>
        <begin position="594"/>
        <end position="616"/>
    </location>
</feature>
<evidence type="ECO:0000313" key="10">
    <source>
        <dbReference type="Proteomes" id="UP000271087"/>
    </source>
</evidence>
<feature type="transmembrane region" description="Helical" evidence="7">
    <location>
        <begin position="175"/>
        <end position="201"/>
    </location>
</feature>
<reference evidence="11" key="1">
    <citation type="submission" date="2016-06" db="UniProtKB">
        <authorList>
            <consortium name="WormBaseParasite"/>
        </authorList>
    </citation>
    <scope>IDENTIFICATION</scope>
</reference>
<dbReference type="GO" id="GO:0015297">
    <property type="term" value="F:antiporter activity"/>
    <property type="evidence" value="ECO:0007669"/>
    <property type="project" value="InterPro"/>
</dbReference>
<feature type="region of interest" description="Disordered" evidence="6">
    <location>
        <begin position="585"/>
        <end position="616"/>
    </location>
</feature>
<dbReference type="PANTHER" id="PTHR31102">
    <property type="match status" value="1"/>
</dbReference>
<reference evidence="9 10" key="2">
    <citation type="submission" date="2018-08" db="EMBL/GenBank/DDBJ databases">
        <authorList>
            <person name="Laetsch R D."/>
            <person name="Stevens L."/>
            <person name="Kumar S."/>
            <person name="Blaxter L. M."/>
        </authorList>
    </citation>
    <scope>NUCLEOTIDE SEQUENCE [LARGE SCALE GENOMIC DNA]</scope>
</reference>
<feature type="transmembrane region" description="Helical" evidence="7">
    <location>
        <begin position="109"/>
        <end position="128"/>
    </location>
</feature>
<organism evidence="11">
    <name type="scientific">Onchocerca ochengi</name>
    <name type="common">Filarial nematode worm</name>
    <dbReference type="NCBI Taxonomy" id="42157"/>
    <lineage>
        <taxon>Eukaryota</taxon>
        <taxon>Metazoa</taxon>
        <taxon>Ecdysozoa</taxon>
        <taxon>Nematoda</taxon>
        <taxon>Chromadorea</taxon>
        <taxon>Rhabditida</taxon>
        <taxon>Spirurina</taxon>
        <taxon>Spiruromorpha</taxon>
        <taxon>Filarioidea</taxon>
        <taxon>Onchocercidae</taxon>
        <taxon>Onchocerca</taxon>
    </lineage>
</organism>
<dbReference type="GO" id="GO:1902600">
    <property type="term" value="P:proton transmembrane transport"/>
    <property type="evidence" value="ECO:0007669"/>
    <property type="project" value="InterPro"/>
</dbReference>
<keyword evidence="3 7" id="KW-0812">Transmembrane</keyword>
<accession>A0A182E2D5</accession>
<keyword evidence="10" id="KW-1185">Reference proteome</keyword>
<dbReference type="EMBL" id="UYRW01000313">
    <property type="protein sequence ID" value="VDK65635.1"/>
    <property type="molecule type" value="Genomic_DNA"/>
</dbReference>
<feature type="transmembrane region" description="Helical" evidence="7">
    <location>
        <begin position="440"/>
        <end position="459"/>
    </location>
</feature>
<feature type="transmembrane region" description="Helical" evidence="7">
    <location>
        <begin position="537"/>
        <end position="559"/>
    </location>
</feature>
<keyword evidence="4 7" id="KW-1133">Transmembrane helix</keyword>
<comment type="subcellular location">
    <subcellularLocation>
        <location evidence="1">Membrane</location>
        <topology evidence="1">Multi-pass membrane protein</topology>
    </subcellularLocation>
</comment>
<feature type="transmembrane region" description="Helical" evidence="7">
    <location>
        <begin position="353"/>
        <end position="375"/>
    </location>
</feature>
<feature type="transmembrane region" description="Helical" evidence="7">
    <location>
        <begin position="283"/>
        <end position="307"/>
    </location>
</feature>
<feature type="transmembrane region" description="Helical" evidence="7">
    <location>
        <begin position="254"/>
        <end position="277"/>
    </location>
</feature>
<dbReference type="Proteomes" id="UP000271087">
    <property type="component" value="Unassembled WGS sequence"/>
</dbReference>
<sequence length="616" mass="67705">MSSVKPNDNVAVRDDSKSIPVLEAISSTVPISTDTTNFDLNSANWFQKRRLTFPIDRTCRLSASLERQFNSVAIGAGQIEYQIGVVAEQTSTKAKDVLTKVISYKPVNLVLASAIIFLSLYVTFVSVLHRNIIHPIKYQGENITWLEMLSNGAEVEAKAVLSQVDRHINSALSVFILWLVALSVGSLFTLCRLPNIIGVLLTGIAFKNIPFLNNSLYIDRIWSALFRKAALTVILMRAGMGLDPEALRKTKVTVFRLGVISTLCEGGAIVLAAYFIFGVNIEMSILFGTILSATGPAVTIPAILDLLKKGYGQGSGLPTAILASCTIDNMTCIAAYTVAASLIFTTVKLTYEIAMTFTTIAISVVVGVLGGRILWVFPHEGSHHRHFIRGVLLLSICLALNFGTLAIGKPSCGVISTVLLNMVVTIKWKEANVKFKEADALALMWNFFAMQIMFGLIGFEFDIKNMKLQLVLKAVSIVMIGQIARILCSFLLSFGCDWQTEEHFFITFSFVSKATLQAALAPQVADKSRDSAMSHDAILLRIACVLAIFFLAPTGQLIFHTFGPTALKKENIQKASTLSAEKPRKIFPLKPKARKDNQKQRFESIEEHSEYHSHTN</sequence>
<evidence type="ECO:0000256" key="1">
    <source>
        <dbReference type="ARBA" id="ARBA00004141"/>
    </source>
</evidence>
<evidence type="ECO:0000259" key="8">
    <source>
        <dbReference type="Pfam" id="PF00999"/>
    </source>
</evidence>
<dbReference type="InterPro" id="IPR038770">
    <property type="entry name" value="Na+/solute_symporter_sf"/>
</dbReference>
<feature type="domain" description="Cation/H+ exchanger transmembrane" evidence="8">
    <location>
        <begin position="180"/>
        <end position="551"/>
    </location>
</feature>
<dbReference type="STRING" id="42157.A0A182E2D5"/>
<evidence type="ECO:0000256" key="3">
    <source>
        <dbReference type="ARBA" id="ARBA00022692"/>
    </source>
</evidence>
<evidence type="ECO:0000313" key="11">
    <source>
        <dbReference type="WBParaSite" id="nOo.2.0.1.t02135-RA"/>
    </source>
</evidence>
<name>A0A182E2D5_ONCOC</name>